<evidence type="ECO:0000313" key="2">
    <source>
        <dbReference type="Proteomes" id="UP001153954"/>
    </source>
</evidence>
<sequence length="312" mass="36452">METEGIIVSQFLNFFEDFISLCQKNNWPNKRTTNVEIKNAFTTAKHVKECLDKFEKQLLIDEFLSLLKKKQNTSRLFLEDCLSDPPKYIMKKILNSSVSTSKLDVGFTIFTELFTEEKLEICLSELIFEAASKKTLLLYLNTELPKDILLDFKSKFLLSEINKNKSYKVIENILSKCTKDDMDMLIQCILYKDSQFDRAVDTITMAFVNYMSEKSISRKCFWKLLFNINEENFIQVCLNHGDIFIFVANALVDVGECIKNCMSLEYFYLELTYSELVDIMKVICKNENLKLKFLDILLEKSVDLKFWSALMS</sequence>
<accession>A0AAU9TSA7</accession>
<dbReference type="Proteomes" id="UP001153954">
    <property type="component" value="Unassembled WGS sequence"/>
</dbReference>
<dbReference type="EMBL" id="CAKOGL010000007">
    <property type="protein sequence ID" value="CAH2088387.1"/>
    <property type="molecule type" value="Genomic_DNA"/>
</dbReference>
<comment type="caution">
    <text evidence="1">The sequence shown here is derived from an EMBL/GenBank/DDBJ whole genome shotgun (WGS) entry which is preliminary data.</text>
</comment>
<reference evidence="1" key="1">
    <citation type="submission" date="2022-03" db="EMBL/GenBank/DDBJ databases">
        <authorList>
            <person name="Tunstrom K."/>
        </authorList>
    </citation>
    <scope>NUCLEOTIDE SEQUENCE</scope>
</reference>
<keyword evidence="2" id="KW-1185">Reference proteome</keyword>
<protein>
    <submittedName>
        <fullName evidence="1">Uncharacterized protein</fullName>
    </submittedName>
</protein>
<name>A0AAU9TSA7_EUPED</name>
<dbReference type="AlphaFoldDB" id="A0AAU9TSA7"/>
<gene>
    <name evidence="1" type="ORF">EEDITHA_LOCUS4552</name>
</gene>
<organism evidence="1 2">
    <name type="scientific">Euphydryas editha</name>
    <name type="common">Edith's checkerspot</name>
    <dbReference type="NCBI Taxonomy" id="104508"/>
    <lineage>
        <taxon>Eukaryota</taxon>
        <taxon>Metazoa</taxon>
        <taxon>Ecdysozoa</taxon>
        <taxon>Arthropoda</taxon>
        <taxon>Hexapoda</taxon>
        <taxon>Insecta</taxon>
        <taxon>Pterygota</taxon>
        <taxon>Neoptera</taxon>
        <taxon>Endopterygota</taxon>
        <taxon>Lepidoptera</taxon>
        <taxon>Glossata</taxon>
        <taxon>Ditrysia</taxon>
        <taxon>Papilionoidea</taxon>
        <taxon>Nymphalidae</taxon>
        <taxon>Nymphalinae</taxon>
        <taxon>Euphydryas</taxon>
    </lineage>
</organism>
<proteinExistence type="predicted"/>
<evidence type="ECO:0000313" key="1">
    <source>
        <dbReference type="EMBL" id="CAH2088387.1"/>
    </source>
</evidence>